<dbReference type="AlphaFoldDB" id="U2UV63"/>
<dbReference type="InterPro" id="IPR025420">
    <property type="entry name" value="DUF4143"/>
</dbReference>
<protein>
    <submittedName>
        <fullName evidence="2">PF13635 domain protein</fullName>
    </submittedName>
</protein>
<organism evidence="2 3">
    <name type="scientific">Olsenella profusa F0195</name>
    <dbReference type="NCBI Taxonomy" id="1125712"/>
    <lineage>
        <taxon>Bacteria</taxon>
        <taxon>Bacillati</taxon>
        <taxon>Actinomycetota</taxon>
        <taxon>Coriobacteriia</taxon>
        <taxon>Coriobacteriales</taxon>
        <taxon>Atopobiaceae</taxon>
        <taxon>Olsenella</taxon>
    </lineage>
</organism>
<feature type="domain" description="DUF4143" evidence="1">
    <location>
        <begin position="68"/>
        <end position="227"/>
    </location>
</feature>
<dbReference type="EMBL" id="AWEZ01000061">
    <property type="protein sequence ID" value="ERL07022.1"/>
    <property type="molecule type" value="Genomic_DNA"/>
</dbReference>
<name>U2UV63_9ACTN</name>
<reference evidence="2 3" key="1">
    <citation type="submission" date="2013-08" db="EMBL/GenBank/DDBJ databases">
        <authorList>
            <person name="Durkin A.S."/>
            <person name="Haft D.R."/>
            <person name="McCorrison J."/>
            <person name="Torralba M."/>
            <person name="Gillis M."/>
            <person name="Haft D.H."/>
            <person name="Methe B."/>
            <person name="Sutton G."/>
            <person name="Nelson K.E."/>
        </authorList>
    </citation>
    <scope>NUCLEOTIDE SEQUENCE [LARGE SCALE GENOMIC DNA]</scope>
    <source>
        <strain evidence="2 3">F0195</strain>
    </source>
</reference>
<dbReference type="PATRIC" id="fig|1125712.3.peg.1855"/>
<dbReference type="Pfam" id="PF13635">
    <property type="entry name" value="DUF4143"/>
    <property type="match status" value="1"/>
</dbReference>
<dbReference type="Proteomes" id="UP000016638">
    <property type="component" value="Unassembled WGS sequence"/>
</dbReference>
<dbReference type="PANTHER" id="PTHR33295">
    <property type="entry name" value="ATPASE"/>
    <property type="match status" value="1"/>
</dbReference>
<dbReference type="STRING" id="1125712.HMPREF1316_1011"/>
<accession>U2UV63</accession>
<sequence length="282" mass="32101">MGCGSRYFPLMEGKPFSELEMRTFDGLFLDFCILGGMPVVVASFIESGTFERSLQTQRQLIADYEEGIRKYAQGLDQGRILNAFSSIPFQLARENKKFQLSKVKTGTRFRDYRGCIEWLETADIVNVCRRLEFPELPLRGNYAENMLKVYFGDTGPFVSMLDDGASEDLRVNKNLGVYESALYESIVAEALTKQRYGLHYYKKPDSTLEEDFFLHTKSELVPIEVKATRGTSKSLRQLISSGTYSDISWGIKLHRGNIGESVGIVSTPYFTAFLLRRYLAKQ</sequence>
<dbReference type="eggNOG" id="COG1373">
    <property type="taxonomic scope" value="Bacteria"/>
</dbReference>
<dbReference type="RefSeq" id="WP_021726761.1">
    <property type="nucleotide sequence ID" value="NZ_AWEZ01000061.1"/>
</dbReference>
<comment type="caution">
    <text evidence="2">The sequence shown here is derived from an EMBL/GenBank/DDBJ whole genome shotgun (WGS) entry which is preliminary data.</text>
</comment>
<proteinExistence type="predicted"/>
<evidence type="ECO:0000313" key="3">
    <source>
        <dbReference type="Proteomes" id="UP000016638"/>
    </source>
</evidence>
<keyword evidence="3" id="KW-1185">Reference proteome</keyword>
<evidence type="ECO:0000313" key="2">
    <source>
        <dbReference type="EMBL" id="ERL07022.1"/>
    </source>
</evidence>
<dbReference type="PANTHER" id="PTHR33295:SF7">
    <property type="entry name" value="ATPASE"/>
    <property type="match status" value="1"/>
</dbReference>
<gene>
    <name evidence="2" type="ORF">HMPREF1316_1011</name>
</gene>
<evidence type="ECO:0000259" key="1">
    <source>
        <dbReference type="Pfam" id="PF13635"/>
    </source>
</evidence>